<accession>A0A6N1VHY3</accession>
<sequence>MRLVSRKFAAALVAAALGAGPAAAADAGRYVMEKTDEGYVRMDTATGEMSICTEKGGQLVCKLAADERAAFQDALDRLEERVSRLEDRVGRTLAVPSDEEFEQGLDNMEKFFRRFLGIVEEFEDERSAPEAPEPREPLPDRT</sequence>
<evidence type="ECO:0000256" key="3">
    <source>
        <dbReference type="SAM" id="SignalP"/>
    </source>
</evidence>
<protein>
    <submittedName>
        <fullName evidence="4">Uncharacterized protein</fullName>
    </submittedName>
</protein>
<evidence type="ECO:0000313" key="5">
    <source>
        <dbReference type="Proteomes" id="UP000509367"/>
    </source>
</evidence>
<feature type="compositionally biased region" description="Basic and acidic residues" evidence="2">
    <location>
        <begin position="125"/>
        <end position="142"/>
    </location>
</feature>
<keyword evidence="5" id="KW-1185">Reference proteome</keyword>
<dbReference type="RefSeq" id="WP_175277217.1">
    <property type="nucleotide sequence ID" value="NZ_CP054836.1"/>
</dbReference>
<evidence type="ECO:0000256" key="2">
    <source>
        <dbReference type="SAM" id="MobiDB-lite"/>
    </source>
</evidence>
<feature type="coiled-coil region" evidence="1">
    <location>
        <begin position="61"/>
        <end position="95"/>
    </location>
</feature>
<dbReference type="EMBL" id="CP054836">
    <property type="protein sequence ID" value="QKV19325.1"/>
    <property type="molecule type" value="Genomic_DNA"/>
</dbReference>
<keyword evidence="3" id="KW-0732">Signal</keyword>
<gene>
    <name evidence="4" type="ORF">HTY61_13085</name>
</gene>
<dbReference type="Proteomes" id="UP000509367">
    <property type="component" value="Chromosome"/>
</dbReference>
<feature type="region of interest" description="Disordered" evidence="2">
    <location>
        <begin position="123"/>
        <end position="142"/>
    </location>
</feature>
<proteinExistence type="predicted"/>
<feature type="signal peptide" evidence="3">
    <location>
        <begin position="1"/>
        <end position="24"/>
    </location>
</feature>
<organism evidence="4 5">
    <name type="scientific">Oricola thermophila</name>
    <dbReference type="NCBI Taxonomy" id="2742145"/>
    <lineage>
        <taxon>Bacteria</taxon>
        <taxon>Pseudomonadati</taxon>
        <taxon>Pseudomonadota</taxon>
        <taxon>Alphaproteobacteria</taxon>
        <taxon>Hyphomicrobiales</taxon>
        <taxon>Ahrensiaceae</taxon>
        <taxon>Oricola</taxon>
    </lineage>
</organism>
<name>A0A6N1VHY3_9HYPH</name>
<dbReference type="AlphaFoldDB" id="A0A6N1VHY3"/>
<reference evidence="4 5" key="1">
    <citation type="submission" date="2020-06" db="EMBL/GenBank/DDBJ databases">
        <title>Oricola thermophila sp. nov. isolated from a tidal sediments.</title>
        <authorList>
            <person name="Kwon K.K."/>
            <person name="Yang S.-H."/>
            <person name="Park M.-J."/>
        </authorList>
    </citation>
    <scope>NUCLEOTIDE SEQUENCE [LARGE SCALE GENOMIC DNA]</scope>
    <source>
        <strain evidence="4 5">MEBiC13590</strain>
    </source>
</reference>
<dbReference type="KEGG" id="orm:HTY61_13085"/>
<feature type="chain" id="PRO_5026694341" evidence="3">
    <location>
        <begin position="25"/>
        <end position="142"/>
    </location>
</feature>
<keyword evidence="1" id="KW-0175">Coiled coil</keyword>
<evidence type="ECO:0000256" key="1">
    <source>
        <dbReference type="SAM" id="Coils"/>
    </source>
</evidence>
<evidence type="ECO:0000313" key="4">
    <source>
        <dbReference type="EMBL" id="QKV19325.1"/>
    </source>
</evidence>